<sequence length="154" mass="17336">MIKKKTSSFTYEMPQWMDNDGKVKPVPIHIRDDGEMDTFMAMRVDLHELKFYVVPLPKHMTLQIDDFSVIPVNHGFAYAELVKGDGKENSGSGERVQSPAGNIVLIQPRQEKGDTRKEKSIAWLGDVHHGRDSGALYSGYGTNRYAVITVKVDL</sequence>
<proteinExistence type="predicted"/>
<dbReference type="OrthoDB" id="10437311at2759"/>
<reference evidence="1" key="1">
    <citation type="submission" date="2019-07" db="EMBL/GenBank/DDBJ databases">
        <authorList>
            <person name="Dittberner H."/>
        </authorList>
    </citation>
    <scope>NUCLEOTIDE SEQUENCE [LARGE SCALE GENOMIC DNA]</scope>
</reference>
<protein>
    <submittedName>
        <fullName evidence="1">Uncharacterized protein</fullName>
    </submittedName>
</protein>
<accession>A0A565CM04</accession>
<gene>
    <name evidence="1" type="ORF">ANE_LOCUS25194</name>
</gene>
<keyword evidence="2" id="KW-1185">Reference proteome</keyword>
<organism evidence="1 2">
    <name type="scientific">Arabis nemorensis</name>
    <dbReference type="NCBI Taxonomy" id="586526"/>
    <lineage>
        <taxon>Eukaryota</taxon>
        <taxon>Viridiplantae</taxon>
        <taxon>Streptophyta</taxon>
        <taxon>Embryophyta</taxon>
        <taxon>Tracheophyta</taxon>
        <taxon>Spermatophyta</taxon>
        <taxon>Magnoliopsida</taxon>
        <taxon>eudicotyledons</taxon>
        <taxon>Gunneridae</taxon>
        <taxon>Pentapetalae</taxon>
        <taxon>rosids</taxon>
        <taxon>malvids</taxon>
        <taxon>Brassicales</taxon>
        <taxon>Brassicaceae</taxon>
        <taxon>Arabideae</taxon>
        <taxon>Arabis</taxon>
    </lineage>
</organism>
<dbReference type="AlphaFoldDB" id="A0A565CM04"/>
<comment type="caution">
    <text evidence="1">The sequence shown here is derived from an EMBL/GenBank/DDBJ whole genome shotgun (WGS) entry which is preliminary data.</text>
</comment>
<dbReference type="Proteomes" id="UP000489600">
    <property type="component" value="Unassembled WGS sequence"/>
</dbReference>
<dbReference type="EMBL" id="CABITT030000008">
    <property type="protein sequence ID" value="VVB14750.1"/>
    <property type="molecule type" value="Genomic_DNA"/>
</dbReference>
<evidence type="ECO:0000313" key="2">
    <source>
        <dbReference type="Proteomes" id="UP000489600"/>
    </source>
</evidence>
<evidence type="ECO:0000313" key="1">
    <source>
        <dbReference type="EMBL" id="VVB14750.1"/>
    </source>
</evidence>
<name>A0A565CM04_9BRAS</name>